<keyword evidence="9" id="KW-1185">Reference proteome</keyword>
<dbReference type="InterPro" id="IPR025405">
    <property type="entry name" value="DUF4131"/>
</dbReference>
<dbReference type="InterPro" id="IPR001279">
    <property type="entry name" value="Metallo-B-lactamas"/>
</dbReference>
<dbReference type="SUPFAM" id="SSF56281">
    <property type="entry name" value="Metallo-hydrolase/oxidoreductase"/>
    <property type="match status" value="1"/>
</dbReference>
<sequence>MNIRHRLTLAPMFFVLLSFVTGGVAGCWTSVSPWTSFIVVCLSAAIIFILSKPDKFIFLSCIAAFSLTLFRMAGICAPDYSDQHVVRFCNGESHRISGVINSLPKKYQYKTRYTVNCAHIGTDTAVGKLILTVYHDSLKQAAKPLLFGEHIIVTSKIRAIRNFSNPGGYDYKFRMRLKGITGSIYADSRTIVQTGKLNRSFFAGGMRFLQQTRDRFSNHVAQAAQNTDKSPPDFFSSQARAVLAALVTGQKEMIHEKTRDNFSKAGLSHLLAVSGLHMSLVGLGFFSIFVFILNRKPAFVITGHAKKTAGVLTLLPLSAYAFFAGFSPSTQRALIMAAVFLTSFLLEKEKDPLNTLYVAASLILLIDPGALFSISFQLSFTCVFFIISGFIFLGRTLGMPENKWIKKIGLTILTTVFAGIGSAPVTAFYFNMFSMVQMTTNLVMIPVIGFLCLPLGLAGLLSMDFGPGLAHLFLTLDIHILSHCLQVIHWIASFEWTWARVITPRPIEIFIYYALILCLGFAIMEKNKEAIYLAFLLTAAGIVSTGQGILKRFCPGKLVVHTLDVGQGNAAVVITPDGKTMLIDAGGFGGRSTFDTGRYIVGPFLWKNWIPALDAVILTHPDSDHMNGLPFIFENFKVRQWIKNNDSSSSVFFKRLMDIAEKKKIKIHVPGPDPIRFSWNQVKVKIFGRKSIGLAGNRNNNSLVTRLDFLSFSMLFPGDIEQTRERELTHLKNFNLKADILMAPHHGSCSSSSKIFLDKVSPAGVIISCGYMNRHKFPCMPVLQRYRRDRITIFRTDLMGAVTVQSDGVGYVVKAHRKNYSHPIHRKF</sequence>
<feature type="transmembrane region" description="Helical" evidence="6">
    <location>
        <begin position="270"/>
        <end position="293"/>
    </location>
</feature>
<comment type="subcellular location">
    <subcellularLocation>
        <location evidence="1">Cell membrane</location>
        <topology evidence="1">Multi-pass membrane protein</topology>
    </subcellularLocation>
</comment>
<evidence type="ECO:0000313" key="9">
    <source>
        <dbReference type="Proteomes" id="UP000553343"/>
    </source>
</evidence>
<feature type="transmembrane region" description="Helical" evidence="6">
    <location>
        <begin position="410"/>
        <end position="430"/>
    </location>
</feature>
<dbReference type="InterPro" id="IPR004797">
    <property type="entry name" value="Competence_ComEC/Rec2"/>
</dbReference>
<evidence type="ECO:0000256" key="1">
    <source>
        <dbReference type="ARBA" id="ARBA00004651"/>
    </source>
</evidence>
<evidence type="ECO:0000256" key="5">
    <source>
        <dbReference type="ARBA" id="ARBA00023136"/>
    </source>
</evidence>
<dbReference type="Proteomes" id="UP000553343">
    <property type="component" value="Unassembled WGS sequence"/>
</dbReference>
<evidence type="ECO:0000256" key="3">
    <source>
        <dbReference type="ARBA" id="ARBA00022692"/>
    </source>
</evidence>
<evidence type="ECO:0000256" key="4">
    <source>
        <dbReference type="ARBA" id="ARBA00022989"/>
    </source>
</evidence>
<keyword evidence="3 6" id="KW-0812">Transmembrane</keyword>
<evidence type="ECO:0000259" key="7">
    <source>
        <dbReference type="SMART" id="SM00849"/>
    </source>
</evidence>
<organism evidence="8 9">
    <name type="scientific">Desulfobacter latus</name>
    <dbReference type="NCBI Taxonomy" id="2292"/>
    <lineage>
        <taxon>Bacteria</taxon>
        <taxon>Pseudomonadati</taxon>
        <taxon>Thermodesulfobacteriota</taxon>
        <taxon>Desulfobacteria</taxon>
        <taxon>Desulfobacterales</taxon>
        <taxon>Desulfobacteraceae</taxon>
        <taxon>Desulfobacter</taxon>
    </lineage>
</organism>
<keyword evidence="5 6" id="KW-0472">Membrane</keyword>
<dbReference type="Pfam" id="PF00753">
    <property type="entry name" value="Lactamase_B"/>
    <property type="match status" value="1"/>
</dbReference>
<dbReference type="CDD" id="cd07731">
    <property type="entry name" value="ComA-like_MBL-fold"/>
    <property type="match status" value="1"/>
</dbReference>
<dbReference type="Gene3D" id="3.60.15.10">
    <property type="entry name" value="Ribonuclease Z/Hydroxyacylglutathione hydrolase-like"/>
    <property type="match status" value="1"/>
</dbReference>
<dbReference type="AlphaFoldDB" id="A0A850SWG9"/>
<dbReference type="Pfam" id="PF03772">
    <property type="entry name" value="Competence"/>
    <property type="match status" value="1"/>
</dbReference>
<feature type="transmembrane region" description="Helical" evidence="6">
    <location>
        <begin position="531"/>
        <end position="550"/>
    </location>
</feature>
<proteinExistence type="predicted"/>
<evidence type="ECO:0000256" key="6">
    <source>
        <dbReference type="SAM" id="Phobius"/>
    </source>
</evidence>
<feature type="transmembrane region" description="Helical" evidence="6">
    <location>
        <begin position="507"/>
        <end position="524"/>
    </location>
</feature>
<dbReference type="PANTHER" id="PTHR30619:SF1">
    <property type="entry name" value="RECOMBINATION PROTEIN 2"/>
    <property type="match status" value="1"/>
</dbReference>
<reference evidence="8 9" key="1">
    <citation type="submission" date="2020-06" db="EMBL/GenBank/DDBJ databases">
        <title>High-quality draft genome of sulfate reducer Desulfobacter latus type strain AcrS2 isolated from marine sediment.</title>
        <authorList>
            <person name="Hoppe M."/>
            <person name="Larsen C.K."/>
            <person name="Marshall I.P.G."/>
            <person name="Schramm A."/>
            <person name="Marietou A.G."/>
        </authorList>
    </citation>
    <scope>NUCLEOTIDE SEQUENCE [LARGE SCALE GENOMIC DNA]</scope>
    <source>
        <strain evidence="8 9">AcRS2</strain>
    </source>
</reference>
<name>A0A850SWG9_9BACT</name>
<keyword evidence="2" id="KW-1003">Cell membrane</keyword>
<dbReference type="SMART" id="SM00849">
    <property type="entry name" value="Lactamase_B"/>
    <property type="match status" value="1"/>
</dbReference>
<accession>A0A850SWG9</accession>
<dbReference type="NCBIfam" id="TIGR00360">
    <property type="entry name" value="ComEC_N-term"/>
    <property type="match status" value="1"/>
</dbReference>
<gene>
    <name evidence="8" type="ORF">HXW94_11880</name>
</gene>
<protein>
    <submittedName>
        <fullName evidence="8">DNA internalization-related competence protein ComEC/Rec2</fullName>
    </submittedName>
</protein>
<feature type="transmembrane region" description="Helical" evidence="6">
    <location>
        <begin position="473"/>
        <end position="492"/>
    </location>
</feature>
<dbReference type="InterPro" id="IPR052159">
    <property type="entry name" value="Competence_DNA_uptake"/>
</dbReference>
<feature type="transmembrane region" description="Helical" evidence="6">
    <location>
        <begin position="378"/>
        <end position="398"/>
    </location>
</feature>
<dbReference type="NCBIfam" id="TIGR00361">
    <property type="entry name" value="ComEC_Rec2"/>
    <property type="match status" value="1"/>
</dbReference>
<dbReference type="InterPro" id="IPR036866">
    <property type="entry name" value="RibonucZ/Hydroxyglut_hydro"/>
</dbReference>
<dbReference type="InterPro" id="IPR004477">
    <property type="entry name" value="ComEC_N"/>
</dbReference>
<feature type="transmembrane region" description="Helical" evidence="6">
    <location>
        <begin position="32"/>
        <end position="50"/>
    </location>
</feature>
<dbReference type="GO" id="GO:0030420">
    <property type="term" value="P:establishment of competence for transformation"/>
    <property type="evidence" value="ECO:0007669"/>
    <property type="project" value="InterPro"/>
</dbReference>
<dbReference type="PROSITE" id="PS51257">
    <property type="entry name" value="PROKAR_LIPOPROTEIN"/>
    <property type="match status" value="1"/>
</dbReference>
<dbReference type="EMBL" id="JACADJ010000042">
    <property type="protein sequence ID" value="NWH05674.1"/>
    <property type="molecule type" value="Genomic_DNA"/>
</dbReference>
<comment type="caution">
    <text evidence="8">The sequence shown here is derived from an EMBL/GenBank/DDBJ whole genome shotgun (WGS) entry which is preliminary data.</text>
</comment>
<dbReference type="RefSeq" id="WP_178367132.1">
    <property type="nucleotide sequence ID" value="NZ_JACADJ010000042.1"/>
</dbReference>
<feature type="domain" description="Metallo-beta-lactamase" evidence="7">
    <location>
        <begin position="567"/>
        <end position="771"/>
    </location>
</feature>
<dbReference type="GO" id="GO:0005886">
    <property type="term" value="C:plasma membrane"/>
    <property type="evidence" value="ECO:0007669"/>
    <property type="project" value="UniProtKB-SubCell"/>
</dbReference>
<evidence type="ECO:0000256" key="2">
    <source>
        <dbReference type="ARBA" id="ARBA00022475"/>
    </source>
</evidence>
<feature type="transmembrane region" description="Helical" evidence="6">
    <location>
        <begin position="57"/>
        <end position="74"/>
    </location>
</feature>
<keyword evidence="4 6" id="KW-1133">Transmembrane helix</keyword>
<evidence type="ECO:0000313" key="8">
    <source>
        <dbReference type="EMBL" id="NWH05674.1"/>
    </source>
</evidence>
<dbReference type="PANTHER" id="PTHR30619">
    <property type="entry name" value="DNA INTERNALIZATION/COMPETENCE PROTEIN COMEC/REC2"/>
    <property type="match status" value="1"/>
</dbReference>
<dbReference type="InterPro" id="IPR035681">
    <property type="entry name" value="ComA-like_MBL"/>
</dbReference>
<dbReference type="Pfam" id="PF13567">
    <property type="entry name" value="DUF4131"/>
    <property type="match status" value="1"/>
</dbReference>
<feature type="transmembrane region" description="Helical" evidence="6">
    <location>
        <begin position="442"/>
        <end position="461"/>
    </location>
</feature>